<organism evidence="1 2">
    <name type="scientific">Thermoproteus sp. AZ2</name>
    <dbReference type="NCBI Taxonomy" id="1609232"/>
    <lineage>
        <taxon>Archaea</taxon>
        <taxon>Thermoproteota</taxon>
        <taxon>Thermoprotei</taxon>
        <taxon>Thermoproteales</taxon>
        <taxon>Thermoproteaceae</taxon>
        <taxon>Thermoproteus</taxon>
    </lineage>
</organism>
<keyword evidence="1" id="KW-0687">Ribonucleoprotein</keyword>
<dbReference type="EMBL" id="JZWT02000024">
    <property type="protein sequence ID" value="MFB6491201.1"/>
    <property type="molecule type" value="Genomic_DNA"/>
</dbReference>
<comment type="caution">
    <text evidence="1">The sequence shown here is derived from an EMBL/GenBank/DDBJ whole genome shotgun (WGS) entry which is preliminary data.</text>
</comment>
<proteinExistence type="predicted"/>
<evidence type="ECO:0000313" key="1">
    <source>
        <dbReference type="EMBL" id="MFB6491201.1"/>
    </source>
</evidence>
<reference evidence="1" key="1">
    <citation type="submission" date="2024-07" db="EMBL/GenBank/DDBJ databases">
        <title>Metagenome and Metagenome-Assembled Genomes of Archaea from a hot spring from the geothermal field of Los Azufres, Mexico.</title>
        <authorList>
            <person name="Marin-Paredes R."/>
            <person name="Martinez-Romero E."/>
            <person name="Servin-Garciduenas L.E."/>
        </authorList>
    </citation>
    <scope>NUCLEOTIDE SEQUENCE</scope>
</reference>
<dbReference type="Proteomes" id="UP000033636">
    <property type="component" value="Unassembled WGS sequence"/>
</dbReference>
<keyword evidence="1" id="KW-0689">Ribosomal protein</keyword>
<sequence length="85" mass="9457">MPRPSLRSRALRRIQRRTPGGRTATRYEKRFAGPPRCAITGAPLQGMDAKRVKAEHGPIRPPSRPYGGYVAHWVLARALRAAARS</sequence>
<protein>
    <submittedName>
        <fullName evidence="1">50S ribosomal protein L34e</fullName>
    </submittedName>
</protein>
<name>A0ACC6V2Q4_9CREN</name>
<evidence type="ECO:0000313" key="2">
    <source>
        <dbReference type="Proteomes" id="UP000033636"/>
    </source>
</evidence>
<gene>
    <name evidence="1" type="ORF">TU35_008220</name>
</gene>
<accession>A0ACC6V2Q4</accession>